<dbReference type="PROSITE" id="PS50052">
    <property type="entry name" value="GUANYLATE_KINASE_2"/>
    <property type="match status" value="1"/>
</dbReference>
<evidence type="ECO:0000256" key="5">
    <source>
        <dbReference type="ARBA" id="ARBA00022741"/>
    </source>
</evidence>
<evidence type="ECO:0000256" key="9">
    <source>
        <dbReference type="HAMAP-Rule" id="MF_00328"/>
    </source>
</evidence>
<evidence type="ECO:0000256" key="6">
    <source>
        <dbReference type="ARBA" id="ARBA00022777"/>
    </source>
</evidence>
<keyword evidence="6 9" id="KW-0418">Kinase</keyword>
<comment type="similarity">
    <text evidence="1 9">Belongs to the guanylate kinase family.</text>
</comment>
<dbReference type="InterPro" id="IPR008144">
    <property type="entry name" value="Guanylate_kin-like_dom"/>
</dbReference>
<dbReference type="Gene3D" id="3.30.63.10">
    <property type="entry name" value="Guanylate Kinase phosphate binding domain"/>
    <property type="match status" value="1"/>
</dbReference>
<dbReference type="OrthoDB" id="9808150at2"/>
<dbReference type="GO" id="GO:0004385">
    <property type="term" value="F:GMP kinase activity"/>
    <property type="evidence" value="ECO:0007669"/>
    <property type="project" value="UniProtKB-UniRule"/>
</dbReference>
<feature type="domain" description="Guanylate kinase-like" evidence="10">
    <location>
        <begin position="3"/>
        <end position="181"/>
    </location>
</feature>
<evidence type="ECO:0000256" key="2">
    <source>
        <dbReference type="ARBA" id="ARBA00012961"/>
    </source>
</evidence>
<dbReference type="RefSeq" id="WP_089375410.1">
    <property type="nucleotide sequence ID" value="NZ_FZOA01000004.1"/>
</dbReference>
<dbReference type="InterPro" id="IPR008145">
    <property type="entry name" value="GK/Ca_channel_bsu"/>
</dbReference>
<comment type="subcellular location">
    <subcellularLocation>
        <location evidence="9">Cytoplasm</location>
    </subcellularLocation>
</comment>
<dbReference type="SMART" id="SM00072">
    <property type="entry name" value="GuKc"/>
    <property type="match status" value="1"/>
</dbReference>
<dbReference type="Pfam" id="PF00625">
    <property type="entry name" value="Guanylate_kin"/>
    <property type="match status" value="1"/>
</dbReference>
<protein>
    <recommendedName>
        <fullName evidence="3 9">Guanylate kinase</fullName>
        <ecNumber evidence="2 9">2.7.4.8</ecNumber>
    </recommendedName>
    <alternativeName>
        <fullName evidence="8 9">GMP kinase</fullName>
    </alternativeName>
</protein>
<organism evidence="11 12">
    <name type="scientific">Methylobacillus rhizosphaerae</name>
    <dbReference type="NCBI Taxonomy" id="551994"/>
    <lineage>
        <taxon>Bacteria</taxon>
        <taxon>Pseudomonadati</taxon>
        <taxon>Pseudomonadota</taxon>
        <taxon>Betaproteobacteria</taxon>
        <taxon>Nitrosomonadales</taxon>
        <taxon>Methylophilaceae</taxon>
        <taxon>Methylobacillus</taxon>
    </lineage>
</organism>
<gene>
    <name evidence="9" type="primary">gmk</name>
    <name evidence="11" type="ORF">SAMN05192560_1268</name>
</gene>
<keyword evidence="4 9" id="KW-0808">Transferase</keyword>
<keyword evidence="9" id="KW-0963">Cytoplasm</keyword>
<dbReference type="HAMAP" id="MF_00328">
    <property type="entry name" value="Guanylate_kinase"/>
    <property type="match status" value="1"/>
</dbReference>
<evidence type="ECO:0000256" key="7">
    <source>
        <dbReference type="ARBA" id="ARBA00022840"/>
    </source>
</evidence>
<evidence type="ECO:0000256" key="4">
    <source>
        <dbReference type="ARBA" id="ARBA00022679"/>
    </source>
</evidence>
<reference evidence="12" key="1">
    <citation type="submission" date="2017-06" db="EMBL/GenBank/DDBJ databases">
        <authorList>
            <person name="Varghese N."/>
            <person name="Submissions S."/>
        </authorList>
    </citation>
    <scope>NUCLEOTIDE SEQUENCE [LARGE SCALE GENOMIC DNA]</scope>
    <source>
        <strain evidence="12">Ca-68</strain>
    </source>
</reference>
<dbReference type="GO" id="GO:0005524">
    <property type="term" value="F:ATP binding"/>
    <property type="evidence" value="ECO:0007669"/>
    <property type="project" value="UniProtKB-UniRule"/>
</dbReference>
<keyword evidence="12" id="KW-1185">Reference proteome</keyword>
<comment type="catalytic activity">
    <reaction evidence="9">
        <text>GMP + ATP = GDP + ADP</text>
        <dbReference type="Rhea" id="RHEA:20780"/>
        <dbReference type="ChEBI" id="CHEBI:30616"/>
        <dbReference type="ChEBI" id="CHEBI:58115"/>
        <dbReference type="ChEBI" id="CHEBI:58189"/>
        <dbReference type="ChEBI" id="CHEBI:456216"/>
        <dbReference type="EC" id="2.7.4.8"/>
    </reaction>
</comment>
<dbReference type="InterPro" id="IPR017665">
    <property type="entry name" value="Guanylate_kinase"/>
</dbReference>
<keyword evidence="7 9" id="KW-0067">ATP-binding</keyword>
<feature type="binding site" evidence="9">
    <location>
        <begin position="10"/>
        <end position="17"/>
    </location>
    <ligand>
        <name>ATP</name>
        <dbReference type="ChEBI" id="CHEBI:30616"/>
    </ligand>
</feature>
<dbReference type="Proteomes" id="UP000198305">
    <property type="component" value="Unassembled WGS sequence"/>
</dbReference>
<dbReference type="SUPFAM" id="SSF52540">
    <property type="entry name" value="P-loop containing nucleoside triphosphate hydrolases"/>
    <property type="match status" value="1"/>
</dbReference>
<dbReference type="EMBL" id="FZOA01000004">
    <property type="protein sequence ID" value="SNR81804.1"/>
    <property type="molecule type" value="Genomic_DNA"/>
</dbReference>
<dbReference type="FunFam" id="3.30.63.10:FF:000002">
    <property type="entry name" value="Guanylate kinase 1"/>
    <property type="match status" value="1"/>
</dbReference>
<evidence type="ECO:0000313" key="11">
    <source>
        <dbReference type="EMBL" id="SNR81804.1"/>
    </source>
</evidence>
<name>A0A238ZGK1_9PROT</name>
<proteinExistence type="inferred from homology"/>
<evidence type="ECO:0000256" key="8">
    <source>
        <dbReference type="ARBA" id="ARBA00030128"/>
    </source>
</evidence>
<comment type="function">
    <text evidence="9">Essential for recycling GMP and indirectly, cGMP.</text>
</comment>
<dbReference type="GO" id="GO:0005829">
    <property type="term" value="C:cytosol"/>
    <property type="evidence" value="ECO:0007669"/>
    <property type="project" value="TreeGrafter"/>
</dbReference>
<dbReference type="EC" id="2.7.4.8" evidence="2 9"/>
<dbReference type="PANTHER" id="PTHR23117">
    <property type="entry name" value="GUANYLATE KINASE-RELATED"/>
    <property type="match status" value="1"/>
</dbReference>
<evidence type="ECO:0000313" key="12">
    <source>
        <dbReference type="Proteomes" id="UP000198305"/>
    </source>
</evidence>
<dbReference type="PROSITE" id="PS00856">
    <property type="entry name" value="GUANYLATE_KINASE_1"/>
    <property type="match status" value="1"/>
</dbReference>
<accession>A0A238ZGK1</accession>
<dbReference type="Gene3D" id="3.40.50.300">
    <property type="entry name" value="P-loop containing nucleotide triphosphate hydrolases"/>
    <property type="match status" value="1"/>
</dbReference>
<evidence type="ECO:0000256" key="1">
    <source>
        <dbReference type="ARBA" id="ARBA00005790"/>
    </source>
</evidence>
<dbReference type="InterPro" id="IPR027417">
    <property type="entry name" value="P-loop_NTPase"/>
</dbReference>
<dbReference type="NCBIfam" id="TIGR03263">
    <property type="entry name" value="guanyl_kin"/>
    <property type="match status" value="1"/>
</dbReference>
<evidence type="ECO:0000256" key="3">
    <source>
        <dbReference type="ARBA" id="ARBA00016296"/>
    </source>
</evidence>
<keyword evidence="5 9" id="KW-0547">Nucleotide-binding</keyword>
<dbReference type="CDD" id="cd00071">
    <property type="entry name" value="GMPK"/>
    <property type="match status" value="1"/>
</dbReference>
<evidence type="ECO:0000259" key="10">
    <source>
        <dbReference type="PROSITE" id="PS50052"/>
    </source>
</evidence>
<dbReference type="PANTHER" id="PTHR23117:SF13">
    <property type="entry name" value="GUANYLATE KINASE"/>
    <property type="match status" value="1"/>
</dbReference>
<dbReference type="AlphaFoldDB" id="A0A238ZGK1"/>
<dbReference type="InterPro" id="IPR020590">
    <property type="entry name" value="Guanylate_kinase_CS"/>
</dbReference>
<sequence length="202" mass="22986">MEGNLFIITAPSGAGKTSLVRALLDGDEHIKLSVSHTTRQPRPGEEEGVHYHFVAEPEFVDLLNHGDFLESAQVHSAYYGTSRSVVNAVLAQGLDLILEIDWQGAEQVRKQYPAAISIFILPPSMEALEQRLNNRAQDSAEVIVRRLAAARDEMRHVAEFDYVTINDRFEHALEDLRAIIRSQRLRREKQLLRYQDMVQKLL</sequence>